<reference evidence="1 2" key="1">
    <citation type="submission" date="2014-09" db="EMBL/GenBank/DDBJ databases">
        <title>Vibrio maritimus JCM 19235. (C45) whole genome shotgun sequence.</title>
        <authorList>
            <person name="Sawabe T."/>
            <person name="Meirelles P."/>
            <person name="Nakanishi M."/>
            <person name="Sayaka M."/>
            <person name="Hattori M."/>
            <person name="Ohkuma M."/>
        </authorList>
    </citation>
    <scope>NUCLEOTIDE SEQUENCE [LARGE SCALE GENOMIC DNA]</scope>
    <source>
        <strain evidence="2">JCM19235</strain>
    </source>
</reference>
<sequence length="49" mass="5444">MSPDNKFEPFVVHYAETFVIPAHVDTYIIQPYGASEGSEIATIKAFVRG</sequence>
<dbReference type="STRING" id="990268.JCM19235_5379"/>
<dbReference type="AlphaFoldDB" id="A0A090RN18"/>
<evidence type="ECO:0000313" key="2">
    <source>
        <dbReference type="Proteomes" id="UP000029228"/>
    </source>
</evidence>
<dbReference type="Proteomes" id="UP000029228">
    <property type="component" value="Unassembled WGS sequence"/>
</dbReference>
<protein>
    <submittedName>
        <fullName evidence="1">Mannose-6-phosphate isomerase class I</fullName>
    </submittedName>
</protein>
<evidence type="ECO:0000313" key="1">
    <source>
        <dbReference type="EMBL" id="GAL16830.1"/>
    </source>
</evidence>
<comment type="caution">
    <text evidence="1">The sequence shown here is derived from an EMBL/GenBank/DDBJ whole genome shotgun (WGS) entry which is preliminary data.</text>
</comment>
<organism evidence="1 2">
    <name type="scientific">Vibrio maritimus</name>
    <dbReference type="NCBI Taxonomy" id="990268"/>
    <lineage>
        <taxon>Bacteria</taxon>
        <taxon>Pseudomonadati</taxon>
        <taxon>Pseudomonadota</taxon>
        <taxon>Gammaproteobacteria</taxon>
        <taxon>Vibrionales</taxon>
        <taxon>Vibrionaceae</taxon>
        <taxon>Vibrio</taxon>
    </lineage>
</organism>
<dbReference type="EMBL" id="BBMR01000001">
    <property type="protein sequence ID" value="GAL16830.1"/>
    <property type="molecule type" value="Genomic_DNA"/>
</dbReference>
<proteinExistence type="predicted"/>
<name>A0A090RN18_9VIBR</name>
<gene>
    <name evidence="1" type="ORF">JCM19235_5379</name>
</gene>
<keyword evidence="1" id="KW-0413">Isomerase</keyword>
<keyword evidence="2" id="KW-1185">Reference proteome</keyword>
<dbReference type="GO" id="GO:0016853">
    <property type="term" value="F:isomerase activity"/>
    <property type="evidence" value="ECO:0007669"/>
    <property type="project" value="UniProtKB-KW"/>
</dbReference>
<accession>A0A090RN18</accession>